<evidence type="ECO:0000259" key="1">
    <source>
        <dbReference type="Pfam" id="PF00171"/>
    </source>
</evidence>
<feature type="domain" description="Aldehyde dehydrogenase" evidence="1">
    <location>
        <begin position="44"/>
        <end position="452"/>
    </location>
</feature>
<dbReference type="GeneID" id="115882648"/>
<gene>
    <name evidence="3" type="primary">LOC115882648</name>
</gene>
<name>A0A6J2XYW9_SITOR</name>
<organism evidence="2 3">
    <name type="scientific">Sitophilus oryzae</name>
    <name type="common">Rice weevil</name>
    <name type="synonym">Curculio oryzae</name>
    <dbReference type="NCBI Taxonomy" id="7048"/>
    <lineage>
        <taxon>Eukaryota</taxon>
        <taxon>Metazoa</taxon>
        <taxon>Ecdysozoa</taxon>
        <taxon>Arthropoda</taxon>
        <taxon>Hexapoda</taxon>
        <taxon>Insecta</taxon>
        <taxon>Pterygota</taxon>
        <taxon>Neoptera</taxon>
        <taxon>Endopterygota</taxon>
        <taxon>Coleoptera</taxon>
        <taxon>Polyphaga</taxon>
        <taxon>Cucujiformia</taxon>
        <taxon>Curculionidae</taxon>
        <taxon>Dryophthorinae</taxon>
        <taxon>Sitophilus</taxon>
    </lineage>
</organism>
<evidence type="ECO:0000313" key="3">
    <source>
        <dbReference type="RefSeq" id="XP_030756698.1"/>
    </source>
</evidence>
<evidence type="ECO:0000313" key="2">
    <source>
        <dbReference type="Proteomes" id="UP000504635"/>
    </source>
</evidence>
<dbReference type="AlphaFoldDB" id="A0A6J2XYW9"/>
<dbReference type="Gene3D" id="3.40.605.10">
    <property type="entry name" value="Aldehyde Dehydrogenase, Chain A, domain 1"/>
    <property type="match status" value="2"/>
</dbReference>
<dbReference type="InterPro" id="IPR015590">
    <property type="entry name" value="Aldehyde_DH_dom"/>
</dbReference>
<protein>
    <submittedName>
        <fullName evidence="3">Potassium-activated aldehyde dehydrogenase, mitochondrial-like</fullName>
    </submittedName>
</protein>
<proteinExistence type="predicted"/>
<dbReference type="SUPFAM" id="SSF53720">
    <property type="entry name" value="ALDH-like"/>
    <property type="match status" value="2"/>
</dbReference>
<dbReference type="Pfam" id="PF00171">
    <property type="entry name" value="Aldedh"/>
    <property type="match status" value="1"/>
</dbReference>
<dbReference type="PANTHER" id="PTHR11699">
    <property type="entry name" value="ALDEHYDE DEHYDROGENASE-RELATED"/>
    <property type="match status" value="1"/>
</dbReference>
<dbReference type="KEGG" id="soy:115882648"/>
<dbReference type="Proteomes" id="UP000504635">
    <property type="component" value="Unplaced"/>
</dbReference>
<dbReference type="InterPro" id="IPR016162">
    <property type="entry name" value="Ald_DH_N"/>
</dbReference>
<dbReference type="InParanoid" id="A0A6J2XYW9"/>
<reference evidence="3" key="1">
    <citation type="submission" date="2025-08" db="UniProtKB">
        <authorList>
            <consortium name="RefSeq"/>
        </authorList>
    </citation>
    <scope>IDENTIFICATION</scope>
    <source>
        <tissue evidence="3">Gonads</tissue>
    </source>
</reference>
<dbReference type="GO" id="GO:0016620">
    <property type="term" value="F:oxidoreductase activity, acting on the aldehyde or oxo group of donors, NAD or NADP as acceptor"/>
    <property type="evidence" value="ECO:0007669"/>
    <property type="project" value="InterPro"/>
</dbReference>
<dbReference type="InterPro" id="IPR016161">
    <property type="entry name" value="Ald_DH/histidinol_DH"/>
</dbReference>
<dbReference type="Gene3D" id="3.40.309.10">
    <property type="entry name" value="Aldehyde Dehydrogenase, Chain A, domain 2"/>
    <property type="match status" value="1"/>
</dbReference>
<dbReference type="RefSeq" id="XP_030756698.1">
    <property type="nucleotide sequence ID" value="XM_030900838.1"/>
</dbReference>
<sequence length="685" mass="76626">MDTKIETLHQIFDKMSYGENLEDTTEASEWVQSTEIQDKTNDVDDVLKGIKQSTEKVQKQHLIRLAQEIQGKSNVIAQIEIIQRGVLSKDTKKSTDIIAQYLFYYANFIKRSNEKEKKGESKGLNVAVFEDDSPLWLLALAIIPSIVSGYTILIQTGIKFARVVKYILELAKKVGIPEEFFVLVPSCNCSVSSNDTELQLYLNNERVGIIILFLDLLNPKYKGVNKLNKKILVFSSYKTSVIVFDDADTDSAVENIIEAAWGYQGMNPWSVDTVIIQENVFNKVEVKLRRKLEILKIGYGNDRNADISYPTNSKIFKNLTKQVNKAKSLGITVYQKEISTNSDFTPTLIIGSKVSTNNVIETLENSFAIALVPFRFIDEAVNLANNSRQGLGVSVWCENIGLVNEVARKLNVNNVWINSHGLLSPEVPLIPFKDSGLGFFGSKFGIAEYAKISPPIQRGPFELPDAYKNVEVVKNAINLGKRASSIWNKKTFLDKSLVFLQIEKLIDENKSKIISKVPDAWLVNLLQTIEEGVSVIPGIGGTLSINGFNVTSSKEPKGVLVIETRTDIDTHCWKLIIAALLEGNSVILLNESAATESLYQDISKQFPACVLSVFPYSLDAVKTCSLHKELDGYFSNESNIIFSLLPLSESKIFGFTSDDWEHNFRKVILVKNVWSNIGLSFQCNL</sequence>
<dbReference type="InterPro" id="IPR016163">
    <property type="entry name" value="Ald_DH_C"/>
</dbReference>
<accession>A0A6J2XYW9</accession>
<dbReference type="OrthoDB" id="310895at2759"/>
<keyword evidence="2" id="KW-1185">Reference proteome</keyword>